<dbReference type="FunFam" id="2.60.120.920:FF:000004">
    <property type="entry name" value="Butyrophilin subfamily 1 member A1"/>
    <property type="match status" value="1"/>
</dbReference>
<reference evidence="3" key="2">
    <citation type="submission" date="2025-08" db="UniProtKB">
        <authorList>
            <consortium name="Ensembl"/>
        </authorList>
    </citation>
    <scope>IDENTIFICATION</scope>
</reference>
<dbReference type="PANTHER" id="PTHR24103">
    <property type="entry name" value="E3 UBIQUITIN-PROTEIN LIGASE TRIM"/>
    <property type="match status" value="1"/>
</dbReference>
<dbReference type="Gene3D" id="2.60.120.920">
    <property type="match status" value="3"/>
</dbReference>
<sequence>MSEDRKQSHIEKVGVFVDYDGGQVSFYNADTGDLLYAFTSCSFSEKLFPYFSPCTSEGGKNSAPLVITSLDHILKKKVALTKMRQFAVEVTLDPDTAHPALVLSTDGKQVYDGDVRQKLPYNPKRFRRCVNVLGKQSFSSGKFYFEVEVKGKTAWTVGVAKESIEFDRCVDVLGKQSFSSGKHYYEVQVKGKTAWSLGVASESVSRKGKITLSPEDGFWTIWLRKKDEYTANDDHPVQLSLHQQPQKIGIFVDYEGGVISFYDADSGDLIYSYTECSFTEKLYPFFSPSANDHGINSAPLIISPVNQAAAKDDEREKAQPEIPHNGT</sequence>
<dbReference type="InterPro" id="IPR050143">
    <property type="entry name" value="TRIM/RBCC"/>
</dbReference>
<dbReference type="InterPro" id="IPR043136">
    <property type="entry name" value="B30.2/SPRY_sf"/>
</dbReference>
<dbReference type="SMART" id="SM00589">
    <property type="entry name" value="PRY"/>
    <property type="match status" value="1"/>
</dbReference>
<dbReference type="InterPro" id="IPR006574">
    <property type="entry name" value="PRY"/>
</dbReference>
<accession>A0A672F3H8</accession>
<feature type="domain" description="B30.2/SPRY" evidence="2">
    <location>
        <begin position="1"/>
        <end position="72"/>
    </location>
</feature>
<dbReference type="PRINTS" id="PR01407">
    <property type="entry name" value="BUTYPHLNCDUF"/>
</dbReference>
<reference evidence="3" key="1">
    <citation type="submission" date="2019-06" db="EMBL/GenBank/DDBJ databases">
        <authorList>
            <consortium name="Wellcome Sanger Institute Data Sharing"/>
        </authorList>
    </citation>
    <scope>NUCLEOTIDE SEQUENCE [LARGE SCALE GENOMIC DNA]</scope>
</reference>
<feature type="region of interest" description="Disordered" evidence="1">
    <location>
        <begin position="307"/>
        <end position="327"/>
    </location>
</feature>
<dbReference type="Proteomes" id="UP000472267">
    <property type="component" value="Chromosome 17"/>
</dbReference>
<name>A0A672F3H8_SALFA</name>
<dbReference type="InterPro" id="IPR013320">
    <property type="entry name" value="ConA-like_dom_sf"/>
</dbReference>
<keyword evidence="4" id="KW-1185">Reference proteome</keyword>
<dbReference type="PROSITE" id="PS50188">
    <property type="entry name" value="B302_SPRY"/>
    <property type="match status" value="2"/>
</dbReference>
<dbReference type="SMART" id="SM00449">
    <property type="entry name" value="SPRY"/>
    <property type="match status" value="1"/>
</dbReference>
<dbReference type="InterPro" id="IPR001870">
    <property type="entry name" value="B30.2/SPRY"/>
</dbReference>
<organism evidence="3 4">
    <name type="scientific">Salarias fasciatus</name>
    <name type="common">Jewelled blenny</name>
    <name type="synonym">Blennius fasciatus</name>
    <dbReference type="NCBI Taxonomy" id="181472"/>
    <lineage>
        <taxon>Eukaryota</taxon>
        <taxon>Metazoa</taxon>
        <taxon>Chordata</taxon>
        <taxon>Craniata</taxon>
        <taxon>Vertebrata</taxon>
        <taxon>Euteleostomi</taxon>
        <taxon>Actinopterygii</taxon>
        <taxon>Neopterygii</taxon>
        <taxon>Teleostei</taxon>
        <taxon>Neoteleostei</taxon>
        <taxon>Acanthomorphata</taxon>
        <taxon>Ovalentaria</taxon>
        <taxon>Blenniimorphae</taxon>
        <taxon>Blenniiformes</taxon>
        <taxon>Blennioidei</taxon>
        <taxon>Blenniidae</taxon>
        <taxon>Salariinae</taxon>
        <taxon>Salarias</taxon>
    </lineage>
</organism>
<evidence type="ECO:0000259" key="2">
    <source>
        <dbReference type="PROSITE" id="PS50188"/>
    </source>
</evidence>
<protein>
    <recommendedName>
        <fullName evidence="2">B30.2/SPRY domain-containing protein</fullName>
    </recommendedName>
</protein>
<feature type="compositionally biased region" description="Basic and acidic residues" evidence="1">
    <location>
        <begin position="310"/>
        <end position="319"/>
    </location>
</feature>
<evidence type="ECO:0000313" key="4">
    <source>
        <dbReference type="Proteomes" id="UP000472267"/>
    </source>
</evidence>
<dbReference type="InterPro" id="IPR003877">
    <property type="entry name" value="SPRY_dom"/>
</dbReference>
<proteinExistence type="predicted"/>
<dbReference type="CDD" id="cd13733">
    <property type="entry name" value="SPRY_PRY_C-I_1"/>
    <property type="match status" value="1"/>
</dbReference>
<dbReference type="AlphaFoldDB" id="A0A672F3H8"/>
<dbReference type="InterPro" id="IPR003879">
    <property type="entry name" value="Butyrophylin_SPRY"/>
</dbReference>
<evidence type="ECO:0000313" key="3">
    <source>
        <dbReference type="Ensembl" id="ENSSFAP00005001191.1"/>
    </source>
</evidence>
<dbReference type="OMA" id="FSPCTSE"/>
<dbReference type="Ensembl" id="ENSSFAT00005001253.1">
    <property type="protein sequence ID" value="ENSSFAP00005001191.1"/>
    <property type="gene ID" value="ENSSFAG00005000858.1"/>
</dbReference>
<evidence type="ECO:0000256" key="1">
    <source>
        <dbReference type="SAM" id="MobiDB-lite"/>
    </source>
</evidence>
<feature type="domain" description="B30.2/SPRY" evidence="2">
    <location>
        <begin position="70"/>
        <end position="305"/>
    </location>
</feature>
<reference evidence="3" key="3">
    <citation type="submission" date="2025-09" db="UniProtKB">
        <authorList>
            <consortium name="Ensembl"/>
        </authorList>
    </citation>
    <scope>IDENTIFICATION</scope>
</reference>
<dbReference type="Pfam" id="PF00622">
    <property type="entry name" value="SPRY"/>
    <property type="match status" value="2"/>
</dbReference>
<dbReference type="Pfam" id="PF13765">
    <property type="entry name" value="PRY"/>
    <property type="match status" value="1"/>
</dbReference>
<dbReference type="SUPFAM" id="SSF49899">
    <property type="entry name" value="Concanavalin A-like lectins/glucanases"/>
    <property type="match status" value="3"/>
</dbReference>